<organism evidence="2 3">
    <name type="scientific">Dichanthelium oligosanthes</name>
    <dbReference type="NCBI Taxonomy" id="888268"/>
    <lineage>
        <taxon>Eukaryota</taxon>
        <taxon>Viridiplantae</taxon>
        <taxon>Streptophyta</taxon>
        <taxon>Embryophyta</taxon>
        <taxon>Tracheophyta</taxon>
        <taxon>Spermatophyta</taxon>
        <taxon>Magnoliopsida</taxon>
        <taxon>Liliopsida</taxon>
        <taxon>Poales</taxon>
        <taxon>Poaceae</taxon>
        <taxon>PACMAD clade</taxon>
        <taxon>Panicoideae</taxon>
        <taxon>Panicodae</taxon>
        <taxon>Paniceae</taxon>
        <taxon>Dichantheliinae</taxon>
        <taxon>Dichanthelium</taxon>
    </lineage>
</organism>
<sequence length="283" mass="31556">MRAITGAVISSKPCSLAKAFRILNGFYNSAASDLPSADCATYLLTAVDATKDHELFRRGLRANQQQAAANLEAHDYEGEVKHQDRERKGDMAVPTRGSHRDSAAEVELDVAAGEKKSKKKKNKEDRQEGRAVAGVESHIPSSPEITTEKRKKQKHSIQENIVDVKQEPDLVAEEELVSEKKSKKKKEKDPVKVKKEARDVDEVGGKIAKDGRLEQNVAGGQKKSKKKKHEEEEVNSKSVKQEEKMVCDGDLGSENKRKKKRGRGENADNALQQVEHTKKKQRK</sequence>
<protein>
    <submittedName>
        <fullName evidence="2">Uncharacterized protein</fullName>
    </submittedName>
</protein>
<comment type="caution">
    <text evidence="2">The sequence shown here is derived from an EMBL/GenBank/DDBJ whole genome shotgun (WGS) entry which is preliminary data.</text>
</comment>
<name>A0A1E5VJG9_9POAL</name>
<dbReference type="EMBL" id="LWDX02037601">
    <property type="protein sequence ID" value="OEL25283.1"/>
    <property type="molecule type" value="Genomic_DNA"/>
</dbReference>
<keyword evidence="3" id="KW-1185">Reference proteome</keyword>
<evidence type="ECO:0000313" key="2">
    <source>
        <dbReference type="EMBL" id="OEL25283.1"/>
    </source>
</evidence>
<gene>
    <name evidence="2" type="ORF">BAE44_0013699</name>
</gene>
<dbReference type="Proteomes" id="UP000095767">
    <property type="component" value="Unassembled WGS sequence"/>
</dbReference>
<dbReference type="OrthoDB" id="696879at2759"/>
<dbReference type="AlphaFoldDB" id="A0A1E5VJG9"/>
<feature type="region of interest" description="Disordered" evidence="1">
    <location>
        <begin position="77"/>
        <end position="283"/>
    </location>
</feature>
<reference evidence="2 3" key="1">
    <citation type="submission" date="2016-09" db="EMBL/GenBank/DDBJ databases">
        <title>The draft genome of Dichanthelium oligosanthes: A C3 panicoid grass species.</title>
        <authorList>
            <person name="Studer A.J."/>
            <person name="Schnable J.C."/>
            <person name="Brutnell T.P."/>
        </authorList>
    </citation>
    <scope>NUCLEOTIDE SEQUENCE [LARGE SCALE GENOMIC DNA]</scope>
    <source>
        <strain evidence="3">cv. Kellogg 1175</strain>
        <tissue evidence="2">Leaf</tissue>
    </source>
</reference>
<dbReference type="STRING" id="888268.A0A1E5VJG9"/>
<feature type="compositionally biased region" description="Basic and acidic residues" evidence="1">
    <location>
        <begin position="77"/>
        <end position="90"/>
    </location>
</feature>
<feature type="compositionally biased region" description="Basic and acidic residues" evidence="1">
    <location>
        <begin position="187"/>
        <end position="213"/>
    </location>
</feature>
<accession>A0A1E5VJG9</accession>
<feature type="compositionally biased region" description="Basic and acidic residues" evidence="1">
    <location>
        <begin position="229"/>
        <end position="247"/>
    </location>
</feature>
<evidence type="ECO:0000313" key="3">
    <source>
        <dbReference type="Proteomes" id="UP000095767"/>
    </source>
</evidence>
<proteinExistence type="predicted"/>
<evidence type="ECO:0000256" key="1">
    <source>
        <dbReference type="SAM" id="MobiDB-lite"/>
    </source>
</evidence>